<evidence type="ECO:0000313" key="2">
    <source>
        <dbReference type="EMBL" id="ENY69167.1"/>
    </source>
</evidence>
<gene>
    <name evidence="2" type="ORF">MAU_2090</name>
</gene>
<evidence type="ECO:0000313" key="3">
    <source>
        <dbReference type="Proteomes" id="UP000013131"/>
    </source>
</evidence>
<accession>N9V1A6</accession>
<evidence type="ECO:0000256" key="1">
    <source>
        <dbReference type="SAM" id="MobiDB-lite"/>
    </source>
</evidence>
<name>N9V1A6_9BACT</name>
<dbReference type="PATRIC" id="fig|1188233.3.peg.211"/>
<organism evidence="2 3">
    <name type="scientific">Metamycoplasma auris 15026</name>
    <dbReference type="NCBI Taxonomy" id="1188233"/>
    <lineage>
        <taxon>Bacteria</taxon>
        <taxon>Bacillati</taxon>
        <taxon>Mycoplasmatota</taxon>
        <taxon>Mycoplasmoidales</taxon>
        <taxon>Metamycoplasmataceae</taxon>
        <taxon>Metamycoplasma</taxon>
    </lineage>
</organism>
<dbReference type="RefSeq" id="WP_004423797.1">
    <property type="nucleotide sequence ID" value="NZ_AORI01000005.1"/>
</dbReference>
<dbReference type="AlphaFoldDB" id="N9V1A6"/>
<dbReference type="EMBL" id="AORI01000005">
    <property type="protein sequence ID" value="ENY69167.1"/>
    <property type="molecule type" value="Genomic_DNA"/>
</dbReference>
<dbReference type="OrthoDB" id="393625at2"/>
<protein>
    <recommendedName>
        <fullName evidence="4">Membrane protein P80</fullName>
    </recommendedName>
</protein>
<dbReference type="Proteomes" id="UP000013131">
    <property type="component" value="Unassembled WGS sequence"/>
</dbReference>
<dbReference type="NCBIfam" id="NF045833">
    <property type="entry name" value="P80_membrane"/>
    <property type="match status" value="1"/>
</dbReference>
<dbReference type="STRING" id="1188233.MAU_2090"/>
<reference evidence="2 3" key="1">
    <citation type="journal article" date="2013" name="Genome Announc.">
        <title>Draft Genome Sequences of Mycoplasma auris and Mycoplasma yeatsii, Two Species of the Ear Canal of Caprinae.</title>
        <authorList>
            <person name="Dordet-Frisoni E."/>
            <person name="Baranowski E."/>
            <person name="Barre A."/>
            <person name="Blanchard A."/>
            <person name="Breton M."/>
            <person name="Couture C."/>
            <person name="Dupuy V."/>
            <person name="Gaurivaud P."/>
            <person name="Jacob D."/>
            <person name="Lemaitre C."/>
            <person name="Manso-Silvan L."/>
            <person name="Nikolski M."/>
            <person name="Nouvel L.X."/>
            <person name="Poumarat F."/>
            <person name="Sirand-Pugnet P."/>
            <person name="Thebault P."/>
            <person name="Theil S."/>
            <person name="Thiaucourt F."/>
            <person name="Citti C."/>
            <person name="Tardy F."/>
        </authorList>
    </citation>
    <scope>NUCLEOTIDE SEQUENCE [LARGE SCALE GENOMIC DNA]</scope>
    <source>
        <strain evidence="2 3">15026</strain>
    </source>
</reference>
<evidence type="ECO:0008006" key="4">
    <source>
        <dbReference type="Google" id="ProtNLM"/>
    </source>
</evidence>
<comment type="caution">
    <text evidence="2">The sequence shown here is derived from an EMBL/GenBank/DDBJ whole genome shotgun (WGS) entry which is preliminary data.</text>
</comment>
<proteinExistence type="predicted"/>
<feature type="compositionally biased region" description="Low complexity" evidence="1">
    <location>
        <begin position="494"/>
        <end position="511"/>
    </location>
</feature>
<sequence>MSEKMKKSRTTEQKTKRKRILWSAFWATAISAAIAAGIGIPLAQASKALPKPSPVRTPNSGLFIIDDNGNNTRINYGDIDKNLVASNANKHIFEAIKSNISRYLYQKEYEASLVYQAVYNANKTKSDQKTFALDSFDQIKKKVQDEINDIKKTYQKQYGLEKKWEEKFLEELAKDKWGKAKNESQALDYKINQEIEKSAYLRYQTEVNNDWTFDELKNGVIANDDIKVTIDGKDKQIAKKGQKINLREQFGFEENVHYVLPKEDSIEHTHDKTSQIKIPIFTTKSFVKEFKDPLRFIKPWLAEKQAILSEFSLSAKQDESGANKPWKVNKDEIIKLLKFSAYETNGTGKDKKQEIKLGIDGLKDFAGFSTLIKDQDKSSEITDQDETKAKNDKLLINNVSSDTANANKFGSKGFINLDQTISSSEPAVYLNLLSIVLNDANGSVNKGIYKATTKEDLFTNLKTNLVKALTESSEFKKLEVSEKEFAEELKKALNENGSGTTSSSSSGSRTTRAAEEPRGDMPSTTSTAATEAQKIQKYARYNAEIKKIIDKIDEKKINDIFGVAFRDTFATTTSGNGAGGSGSAGSAAGKKDYRISSIYKVGKNFVSVTSKGIVIQNIHQFKTEEQIKNLIIKDLGIKSKANYKSTFASELFDLSSIFSQVTSSSEFQINDLLGNEDFKKYIKDKEFTPLDIDKARKFSDTDFKNAKDYISSFEQTSKISIVNTKYDQIKKFIKKQVEDNLYTDFKYDASKNIVTMDNHTEAKDKDITEYLFETIVKYVFDLDKKKEVAR</sequence>
<dbReference type="eggNOG" id="ENOG5030MDH">
    <property type="taxonomic scope" value="Bacteria"/>
</dbReference>
<feature type="region of interest" description="Disordered" evidence="1">
    <location>
        <begin position="492"/>
        <end position="531"/>
    </location>
</feature>
<keyword evidence="3" id="KW-1185">Reference proteome</keyword>